<evidence type="ECO:0000313" key="4">
    <source>
        <dbReference type="Proteomes" id="UP000051160"/>
    </source>
</evidence>
<dbReference type="PRINTS" id="PR00081">
    <property type="entry name" value="GDHRDH"/>
</dbReference>
<keyword evidence="2" id="KW-0560">Oxidoreductase</keyword>
<sequence>MIQLTNKVAIVTGGSSGIGLATAQGIIARGGVAISADVNAPTDSNVDFVETDVTDPISLKHLVDVVTDKYSHIDILVANAGVAEKKAAVSELDEDNWTKVISIDLTGVVLTNKYVVQQMEKQPSGGSVINMSSILGIVGGPKSQAYSAAKAGVSNYTKSQAITYASKGIRLNAVAPGYVNTPLLKTLPKETTDAMISKMPIGRLGEPEEIANVIAFLASDEASFMTGAVVSVDGGYTAI</sequence>
<dbReference type="Gene3D" id="3.40.50.720">
    <property type="entry name" value="NAD(P)-binding Rossmann-like Domain"/>
    <property type="match status" value="1"/>
</dbReference>
<dbReference type="OrthoDB" id="9805904at2"/>
<dbReference type="PANTHER" id="PTHR24321:SF8">
    <property type="entry name" value="ESTRADIOL 17-BETA-DEHYDROGENASE 8-RELATED"/>
    <property type="match status" value="1"/>
</dbReference>
<evidence type="ECO:0000256" key="1">
    <source>
        <dbReference type="ARBA" id="ARBA00006484"/>
    </source>
</evidence>
<dbReference type="PATRIC" id="fig|1423776.4.peg.1515"/>
<dbReference type="AlphaFoldDB" id="A0A0R1LNS0"/>
<name>A0A0R1LNS0_9LACO</name>
<dbReference type="PANTHER" id="PTHR24321">
    <property type="entry name" value="DEHYDROGENASES, SHORT CHAIN"/>
    <property type="match status" value="1"/>
</dbReference>
<dbReference type="SUPFAM" id="SSF51735">
    <property type="entry name" value="NAD(P)-binding Rossmann-fold domains"/>
    <property type="match status" value="1"/>
</dbReference>
<dbReference type="PROSITE" id="PS00061">
    <property type="entry name" value="ADH_SHORT"/>
    <property type="match status" value="1"/>
</dbReference>
<dbReference type="STRING" id="1423776.FD04_GL001497"/>
<dbReference type="Proteomes" id="UP000051160">
    <property type="component" value="Unassembled WGS sequence"/>
</dbReference>
<dbReference type="EMBL" id="AZEE01000029">
    <property type="protein sequence ID" value="KRK97469.1"/>
    <property type="molecule type" value="Genomic_DNA"/>
</dbReference>
<evidence type="ECO:0000256" key="2">
    <source>
        <dbReference type="ARBA" id="ARBA00023002"/>
    </source>
</evidence>
<organism evidence="3 4">
    <name type="scientific">Secundilactobacillus odoratitofui DSM 19909 = JCM 15043</name>
    <dbReference type="NCBI Taxonomy" id="1423776"/>
    <lineage>
        <taxon>Bacteria</taxon>
        <taxon>Bacillati</taxon>
        <taxon>Bacillota</taxon>
        <taxon>Bacilli</taxon>
        <taxon>Lactobacillales</taxon>
        <taxon>Lactobacillaceae</taxon>
        <taxon>Secundilactobacillus</taxon>
    </lineage>
</organism>
<proteinExistence type="inferred from homology"/>
<dbReference type="RefSeq" id="WP_054700252.1">
    <property type="nucleotide sequence ID" value="NZ_AZEE01000029.1"/>
</dbReference>
<dbReference type="PRINTS" id="PR00080">
    <property type="entry name" value="SDRFAMILY"/>
</dbReference>
<protein>
    <submittedName>
        <fullName evidence="3">Glucose 1-dehydrogenase</fullName>
    </submittedName>
</protein>
<comment type="caution">
    <text evidence="3">The sequence shown here is derived from an EMBL/GenBank/DDBJ whole genome shotgun (WGS) entry which is preliminary data.</text>
</comment>
<gene>
    <name evidence="3" type="ORF">FD04_GL001497</name>
</gene>
<dbReference type="InterPro" id="IPR036291">
    <property type="entry name" value="NAD(P)-bd_dom_sf"/>
</dbReference>
<evidence type="ECO:0000313" key="3">
    <source>
        <dbReference type="EMBL" id="KRK97469.1"/>
    </source>
</evidence>
<reference evidence="3 4" key="1">
    <citation type="journal article" date="2015" name="Genome Announc.">
        <title>Expanding the biotechnology potential of lactobacilli through comparative genomics of 213 strains and associated genera.</title>
        <authorList>
            <person name="Sun Z."/>
            <person name="Harris H.M."/>
            <person name="McCann A."/>
            <person name="Guo C."/>
            <person name="Argimon S."/>
            <person name="Zhang W."/>
            <person name="Yang X."/>
            <person name="Jeffery I.B."/>
            <person name="Cooney J.C."/>
            <person name="Kagawa T.F."/>
            <person name="Liu W."/>
            <person name="Song Y."/>
            <person name="Salvetti E."/>
            <person name="Wrobel A."/>
            <person name="Rasinkangas P."/>
            <person name="Parkhill J."/>
            <person name="Rea M.C."/>
            <person name="O'Sullivan O."/>
            <person name="Ritari J."/>
            <person name="Douillard F.P."/>
            <person name="Paul Ross R."/>
            <person name="Yang R."/>
            <person name="Briner A.E."/>
            <person name="Felis G.E."/>
            <person name="de Vos W.M."/>
            <person name="Barrangou R."/>
            <person name="Klaenhammer T.R."/>
            <person name="Caufield P.W."/>
            <person name="Cui Y."/>
            <person name="Zhang H."/>
            <person name="O'Toole P.W."/>
        </authorList>
    </citation>
    <scope>NUCLEOTIDE SEQUENCE [LARGE SCALE GENOMIC DNA]</scope>
    <source>
        <strain evidence="3 4">DSM 19909</strain>
    </source>
</reference>
<dbReference type="FunFam" id="3.40.50.720:FF:000084">
    <property type="entry name" value="Short-chain dehydrogenase reductase"/>
    <property type="match status" value="1"/>
</dbReference>
<dbReference type="GO" id="GO:0016491">
    <property type="term" value="F:oxidoreductase activity"/>
    <property type="evidence" value="ECO:0007669"/>
    <property type="project" value="UniProtKB-KW"/>
</dbReference>
<keyword evidence="4" id="KW-1185">Reference proteome</keyword>
<dbReference type="GO" id="GO:0008206">
    <property type="term" value="P:bile acid metabolic process"/>
    <property type="evidence" value="ECO:0007669"/>
    <property type="project" value="UniProtKB-ARBA"/>
</dbReference>
<dbReference type="Pfam" id="PF13561">
    <property type="entry name" value="adh_short_C2"/>
    <property type="match status" value="1"/>
</dbReference>
<dbReference type="InterPro" id="IPR020904">
    <property type="entry name" value="Sc_DH/Rdtase_CS"/>
</dbReference>
<accession>A0A0R1LNS0</accession>
<dbReference type="InterPro" id="IPR002347">
    <property type="entry name" value="SDR_fam"/>
</dbReference>
<comment type="similarity">
    <text evidence="1">Belongs to the short-chain dehydrogenases/reductases (SDR) family.</text>
</comment>